<evidence type="ECO:0000256" key="7">
    <source>
        <dbReference type="SAM" id="Phobius"/>
    </source>
</evidence>
<dbReference type="RefSeq" id="WP_143909641.1">
    <property type="nucleotide sequence ID" value="NZ_CP041765.1"/>
</dbReference>
<dbReference type="EMBL" id="CP041765">
    <property type="protein sequence ID" value="QDQ98234.1"/>
    <property type="molecule type" value="Genomic_DNA"/>
</dbReference>
<keyword evidence="5 7" id="KW-1133">Transmembrane helix</keyword>
<feature type="transmembrane region" description="Helical" evidence="7">
    <location>
        <begin position="159"/>
        <end position="182"/>
    </location>
</feature>
<feature type="transmembrane region" description="Helical" evidence="7">
    <location>
        <begin position="63"/>
        <end position="92"/>
    </location>
</feature>
<comment type="similarity">
    <text evidence="2">Belongs to the ABC-4 integral membrane protein family. LolC/E subfamily.</text>
</comment>
<keyword evidence="10" id="KW-1185">Reference proteome</keyword>
<feature type="transmembrane region" description="Helical" evidence="7">
    <location>
        <begin position="607"/>
        <end position="626"/>
    </location>
</feature>
<feature type="transmembrane region" description="Helical" evidence="7">
    <location>
        <begin position="293"/>
        <end position="313"/>
    </location>
</feature>
<feature type="transmembrane region" description="Helical" evidence="7">
    <location>
        <begin position="518"/>
        <end position="542"/>
    </location>
</feature>
<dbReference type="PANTHER" id="PTHR30489:SF0">
    <property type="entry name" value="LIPOPROTEIN-RELEASING SYSTEM TRANSMEMBRANE PROTEIN LOLE"/>
    <property type="match status" value="1"/>
</dbReference>
<feature type="transmembrane region" description="Helical" evidence="7">
    <location>
        <begin position="210"/>
        <end position="230"/>
    </location>
</feature>
<gene>
    <name evidence="9" type="ORF">FO059_14100</name>
</gene>
<dbReference type="OrthoDB" id="3223244at2"/>
<protein>
    <submittedName>
        <fullName evidence="9">FtsX-like permease family protein</fullName>
    </submittedName>
</protein>
<reference evidence="9 10" key="2">
    <citation type="submission" date="2019-07" db="EMBL/GenBank/DDBJ databases">
        <authorList>
            <person name="Huang Y."/>
        </authorList>
    </citation>
    <scope>NUCLEOTIDE SEQUENCE [LARGE SCALE GENOMIC DNA]</scope>
    <source>
        <strain evidence="9 10">HY188</strain>
    </source>
</reference>
<evidence type="ECO:0000313" key="10">
    <source>
        <dbReference type="Proteomes" id="UP000317344"/>
    </source>
</evidence>
<sequence length="646" mass="66604">MLKLSWSTFRERWQLFIGSILTVGFGVALVQSSLLILLSAVGFEPAPGLDALTRAQMLNSSVLAVPVIGITLALGLMLTIVIVSSTFAFTVSQRRKELGLLRLAGASRTQVRRLLLSEAALLGLAGTALGIPLGLSVMRLQSSMLVSFDFLPSGFRPEWQSWVVAVSIAIGLIVALAGVSVASRRAGRVRPLDAVRDTGDEARVMAASRWFFGVAFLIIAALLIVVSQSLDPSGAMPLMMLVALAGAVGLAALSPVVVPPAGRVVGLMFRGHPTAELAAANIRDGVRRSASTAAPLILLVGLVVGLLSTSLALTTASEMTLRRDTTADLVATTPPDEATRISNVPGVASTSVETDVPLVITNGDHGEDELGGDVQAGHASVVDPGDFRESHRLQPVAGSLDALHGQAVALGPGRTGELGFELGDTIDLQIGDRALQLPIVAVTPIEPYGGSDLLLPAGSLQLPEGVAESARTFVSLSPGADQATVQNAIQERISGTVADTDEWVQDQAAAQQNTQLRIFVVLLGLSSLYTLFAAINAVVIAASNRRPELAATRLAGLTRGQTVRMAVLESGAVAAIGIVLGGVAASGTILGMRGALERMTGVGVIEIPWPAVAGLIGGTLLAVGLASSLTARAATRVNPIAAVSSD</sequence>
<evidence type="ECO:0000256" key="4">
    <source>
        <dbReference type="ARBA" id="ARBA00022692"/>
    </source>
</evidence>
<evidence type="ECO:0000256" key="5">
    <source>
        <dbReference type="ARBA" id="ARBA00022989"/>
    </source>
</evidence>
<dbReference type="Pfam" id="PF02687">
    <property type="entry name" value="FtsX"/>
    <property type="match status" value="2"/>
</dbReference>
<feature type="transmembrane region" description="Helical" evidence="7">
    <location>
        <begin position="113"/>
        <end position="139"/>
    </location>
</feature>
<name>A0A516X5A0_9ACTN</name>
<keyword evidence="3" id="KW-1003">Cell membrane</keyword>
<dbReference type="InterPro" id="IPR051447">
    <property type="entry name" value="Lipoprotein-release_system"/>
</dbReference>
<proteinExistence type="inferred from homology"/>
<feature type="transmembrane region" description="Helical" evidence="7">
    <location>
        <begin position="563"/>
        <end position="587"/>
    </location>
</feature>
<keyword evidence="6 7" id="KW-0472">Membrane</keyword>
<dbReference type="Proteomes" id="UP000317344">
    <property type="component" value="Chromosome"/>
</dbReference>
<evidence type="ECO:0000256" key="1">
    <source>
        <dbReference type="ARBA" id="ARBA00004651"/>
    </source>
</evidence>
<evidence type="ECO:0000256" key="2">
    <source>
        <dbReference type="ARBA" id="ARBA00005236"/>
    </source>
</evidence>
<feature type="domain" description="ABC3 transporter permease C-terminal" evidence="8">
    <location>
        <begin position="71"/>
        <end position="186"/>
    </location>
</feature>
<evidence type="ECO:0000256" key="3">
    <source>
        <dbReference type="ARBA" id="ARBA00022475"/>
    </source>
</evidence>
<evidence type="ECO:0000256" key="6">
    <source>
        <dbReference type="ARBA" id="ARBA00023136"/>
    </source>
</evidence>
<reference evidence="9 10" key="1">
    <citation type="submission" date="2019-07" db="EMBL/GenBank/DDBJ databases">
        <title>Tomitella cavernea sp. nov., an actinomycete isolated from soil.</title>
        <authorList>
            <person name="Cheng J."/>
        </authorList>
    </citation>
    <scope>NUCLEOTIDE SEQUENCE [LARGE SCALE GENOMIC DNA]</scope>
    <source>
        <strain evidence="9 10">HY188</strain>
    </source>
</reference>
<dbReference type="InterPro" id="IPR003838">
    <property type="entry name" value="ABC3_permease_C"/>
</dbReference>
<feature type="transmembrane region" description="Helical" evidence="7">
    <location>
        <begin position="236"/>
        <end position="258"/>
    </location>
</feature>
<dbReference type="AlphaFoldDB" id="A0A516X5A0"/>
<dbReference type="GO" id="GO:0044874">
    <property type="term" value="P:lipoprotein localization to outer membrane"/>
    <property type="evidence" value="ECO:0007669"/>
    <property type="project" value="TreeGrafter"/>
</dbReference>
<organism evidence="9 10">
    <name type="scientific">Tomitella fengzijianii</name>
    <dbReference type="NCBI Taxonomy" id="2597660"/>
    <lineage>
        <taxon>Bacteria</taxon>
        <taxon>Bacillati</taxon>
        <taxon>Actinomycetota</taxon>
        <taxon>Actinomycetes</taxon>
        <taxon>Mycobacteriales</taxon>
        <taxon>Tomitella</taxon>
    </lineage>
</organism>
<comment type="subcellular location">
    <subcellularLocation>
        <location evidence="1">Cell membrane</location>
        <topology evidence="1">Multi-pass membrane protein</topology>
    </subcellularLocation>
</comment>
<evidence type="ECO:0000313" key="9">
    <source>
        <dbReference type="EMBL" id="QDQ98234.1"/>
    </source>
</evidence>
<feature type="domain" description="ABC3 transporter permease C-terminal" evidence="8">
    <location>
        <begin position="521"/>
        <end position="639"/>
    </location>
</feature>
<feature type="transmembrane region" description="Helical" evidence="7">
    <location>
        <begin position="20"/>
        <end position="43"/>
    </location>
</feature>
<keyword evidence="4 7" id="KW-0812">Transmembrane</keyword>
<dbReference type="KEGG" id="toy:FO059_14100"/>
<dbReference type="PANTHER" id="PTHR30489">
    <property type="entry name" value="LIPOPROTEIN-RELEASING SYSTEM TRANSMEMBRANE PROTEIN LOLE"/>
    <property type="match status" value="1"/>
</dbReference>
<evidence type="ECO:0000259" key="8">
    <source>
        <dbReference type="Pfam" id="PF02687"/>
    </source>
</evidence>
<accession>A0A516X5A0</accession>
<dbReference type="GO" id="GO:0098797">
    <property type="term" value="C:plasma membrane protein complex"/>
    <property type="evidence" value="ECO:0007669"/>
    <property type="project" value="TreeGrafter"/>
</dbReference>